<evidence type="ECO:0000313" key="1">
    <source>
        <dbReference type="EMBL" id="QJA47165.1"/>
    </source>
</evidence>
<evidence type="ECO:0000313" key="3">
    <source>
        <dbReference type="EMBL" id="QJA84685.1"/>
    </source>
</evidence>
<sequence length="128" mass="13290">MSALRENAITLLESAVVDLQNADPKTTVFTVPTGKTMVVTHVVIRSPSGSLAGGTDFDIGSGANADTWRQTISLTSMTAVTDYMVIPSIAATPVKYTLEAAAAAFGIKPITGATADVTATMDVFGYLF</sequence>
<reference evidence="1" key="1">
    <citation type="submission" date="2020-03" db="EMBL/GenBank/DDBJ databases">
        <title>The deep terrestrial virosphere.</title>
        <authorList>
            <person name="Holmfeldt K."/>
            <person name="Nilsson E."/>
            <person name="Simone D."/>
            <person name="Lopez-Fernandez M."/>
            <person name="Wu X."/>
            <person name="de Brujin I."/>
            <person name="Lundin D."/>
            <person name="Andersson A."/>
            <person name="Bertilsson S."/>
            <person name="Dopson M."/>
        </authorList>
    </citation>
    <scope>NUCLEOTIDE SEQUENCE</scope>
    <source>
        <strain evidence="3">MM415A00172</strain>
        <strain evidence="2">MM415B00296</strain>
        <strain evidence="1">TM448A00615</strain>
    </source>
</reference>
<gene>
    <name evidence="3" type="ORF">MM415A00172_0029</name>
    <name evidence="2" type="ORF">MM415B00296_0025</name>
    <name evidence="1" type="ORF">TM448A00615_0004</name>
</gene>
<accession>A0A6H1ZIR7</accession>
<name>A0A6H1ZIR7_9ZZZZ</name>
<dbReference type="EMBL" id="MT141566">
    <property type="protein sequence ID" value="QJA67119.1"/>
    <property type="molecule type" value="Genomic_DNA"/>
</dbReference>
<proteinExistence type="predicted"/>
<dbReference type="AlphaFoldDB" id="A0A6H1ZIR7"/>
<dbReference type="EMBL" id="MT142533">
    <property type="protein sequence ID" value="QJA84685.1"/>
    <property type="molecule type" value="Genomic_DNA"/>
</dbReference>
<organism evidence="1">
    <name type="scientific">viral metagenome</name>
    <dbReference type="NCBI Taxonomy" id="1070528"/>
    <lineage>
        <taxon>unclassified sequences</taxon>
        <taxon>metagenomes</taxon>
        <taxon>organismal metagenomes</taxon>
    </lineage>
</organism>
<dbReference type="EMBL" id="MT144034">
    <property type="protein sequence ID" value="QJA47165.1"/>
    <property type="molecule type" value="Genomic_DNA"/>
</dbReference>
<evidence type="ECO:0000313" key="2">
    <source>
        <dbReference type="EMBL" id="QJA67119.1"/>
    </source>
</evidence>
<protein>
    <submittedName>
        <fullName evidence="1">Uncharacterized protein</fullName>
    </submittedName>
</protein>